<evidence type="ECO:0000313" key="3">
    <source>
        <dbReference type="Proteomes" id="UP000652761"/>
    </source>
</evidence>
<accession>A0A843UIT1</accession>
<evidence type="ECO:0000256" key="1">
    <source>
        <dbReference type="SAM" id="MobiDB-lite"/>
    </source>
</evidence>
<sequence length="152" mass="16649">MSPPTDPKIRKGTVLGKPSRTHPPNQQKQHTSSLEVAPQQQKKRARNSPERNPYRDNSNGSGKPHQNTGQPSDAPQPRGQRNSNQKRAQHSSGETSLPPEPIEKDSGSTSPELTTSQHQADNNHRQVSQCSTSDATRHTEHLLSSSNNADQA</sequence>
<dbReference type="Proteomes" id="UP000652761">
    <property type="component" value="Unassembled WGS sequence"/>
</dbReference>
<gene>
    <name evidence="2" type="ORF">Taro_015776</name>
</gene>
<comment type="caution">
    <text evidence="2">The sequence shown here is derived from an EMBL/GenBank/DDBJ whole genome shotgun (WGS) entry which is preliminary data.</text>
</comment>
<feature type="compositionally biased region" description="Polar residues" evidence="1">
    <location>
        <begin position="55"/>
        <end position="95"/>
    </location>
</feature>
<feature type="compositionally biased region" description="Polar residues" evidence="1">
    <location>
        <begin position="142"/>
        <end position="152"/>
    </location>
</feature>
<feature type="compositionally biased region" description="Polar residues" evidence="1">
    <location>
        <begin position="107"/>
        <end position="134"/>
    </location>
</feature>
<dbReference type="EMBL" id="NMUH01000687">
    <property type="protein sequence ID" value="MQL83291.1"/>
    <property type="molecule type" value="Genomic_DNA"/>
</dbReference>
<feature type="region of interest" description="Disordered" evidence="1">
    <location>
        <begin position="1"/>
        <end position="152"/>
    </location>
</feature>
<feature type="compositionally biased region" description="Polar residues" evidence="1">
    <location>
        <begin position="22"/>
        <end position="40"/>
    </location>
</feature>
<protein>
    <submittedName>
        <fullName evidence="2">Uncharacterized protein</fullName>
    </submittedName>
</protein>
<name>A0A843UIT1_COLES</name>
<organism evidence="2 3">
    <name type="scientific">Colocasia esculenta</name>
    <name type="common">Wild taro</name>
    <name type="synonym">Arum esculentum</name>
    <dbReference type="NCBI Taxonomy" id="4460"/>
    <lineage>
        <taxon>Eukaryota</taxon>
        <taxon>Viridiplantae</taxon>
        <taxon>Streptophyta</taxon>
        <taxon>Embryophyta</taxon>
        <taxon>Tracheophyta</taxon>
        <taxon>Spermatophyta</taxon>
        <taxon>Magnoliopsida</taxon>
        <taxon>Liliopsida</taxon>
        <taxon>Araceae</taxon>
        <taxon>Aroideae</taxon>
        <taxon>Colocasieae</taxon>
        <taxon>Colocasia</taxon>
    </lineage>
</organism>
<evidence type="ECO:0000313" key="2">
    <source>
        <dbReference type="EMBL" id="MQL83291.1"/>
    </source>
</evidence>
<reference evidence="2" key="1">
    <citation type="submission" date="2017-07" db="EMBL/GenBank/DDBJ databases">
        <title>Taro Niue Genome Assembly and Annotation.</title>
        <authorList>
            <person name="Atibalentja N."/>
            <person name="Keating K."/>
            <person name="Fields C.J."/>
        </authorList>
    </citation>
    <scope>NUCLEOTIDE SEQUENCE</scope>
    <source>
        <strain evidence="2">Niue_2</strain>
        <tissue evidence="2">Leaf</tissue>
    </source>
</reference>
<keyword evidence="3" id="KW-1185">Reference proteome</keyword>
<dbReference type="AlphaFoldDB" id="A0A843UIT1"/>
<proteinExistence type="predicted"/>